<name>A0ABR5Q7Q1_9LACO</name>
<evidence type="ECO:0000259" key="3">
    <source>
        <dbReference type="Pfam" id="PF13731"/>
    </source>
</evidence>
<dbReference type="EMBL" id="JQCH01000008">
    <property type="protein sequence ID" value="KRO10141.1"/>
    <property type="molecule type" value="Genomic_DNA"/>
</dbReference>
<evidence type="ECO:0000256" key="2">
    <source>
        <dbReference type="SAM" id="SignalP"/>
    </source>
</evidence>
<proteinExistence type="predicted"/>
<feature type="chain" id="PRO_5046225054" evidence="2">
    <location>
        <begin position="29"/>
        <end position="237"/>
    </location>
</feature>
<accession>A0ABR5Q7Q1</accession>
<evidence type="ECO:0000313" key="4">
    <source>
        <dbReference type="EMBL" id="KRO10141.1"/>
    </source>
</evidence>
<dbReference type="Pfam" id="PF13731">
    <property type="entry name" value="WxL"/>
    <property type="match status" value="1"/>
</dbReference>
<evidence type="ECO:0000256" key="1">
    <source>
        <dbReference type="SAM" id="MobiDB-lite"/>
    </source>
</evidence>
<protein>
    <submittedName>
        <fullName evidence="4">Cell surface protein</fullName>
    </submittedName>
</protein>
<sequence length="237" mass="24304">MNKMKKTTLLGILASGTLLFGSAMPVMAAATSTADTDATVTFKENNTGPTTPVDPEDPDIDNPGVPGTGNEGPLSLDYASTFDFGTHDVPTTDQVYTALDDTAGDGSTANYVQVTDQRAGEVKGWTLSVAQNGQLTAEKSARTLDGAQIQIGTGTVKSGSENTSGTPVSSTVDLDTNGASSVVMDAAAGNGFGTWVDAFGTKGSSTVKLAVPVESHPDADKYTSKLTWTLSELPDNA</sequence>
<dbReference type="Proteomes" id="UP000051884">
    <property type="component" value="Unassembled WGS sequence"/>
</dbReference>
<organism evidence="4 5">
    <name type="scientific">Paucilactobacillus hokkaidonensis</name>
    <dbReference type="NCBI Taxonomy" id="1193095"/>
    <lineage>
        <taxon>Bacteria</taxon>
        <taxon>Bacillati</taxon>
        <taxon>Bacillota</taxon>
        <taxon>Bacilli</taxon>
        <taxon>Lactobacillales</taxon>
        <taxon>Lactobacillaceae</taxon>
        <taxon>Paucilactobacillus</taxon>
    </lineage>
</organism>
<keyword evidence="5" id="KW-1185">Reference proteome</keyword>
<feature type="signal peptide" evidence="2">
    <location>
        <begin position="1"/>
        <end position="28"/>
    </location>
</feature>
<dbReference type="InterPro" id="IPR027994">
    <property type="entry name" value="WxL_dom"/>
</dbReference>
<comment type="caution">
    <text evidence="4">The sequence shown here is derived from an EMBL/GenBank/DDBJ whole genome shotgun (WGS) entry which is preliminary data.</text>
</comment>
<feature type="domain" description="WxL" evidence="3">
    <location>
        <begin position="30"/>
        <end position="234"/>
    </location>
</feature>
<feature type="region of interest" description="Disordered" evidence="1">
    <location>
        <begin position="40"/>
        <end position="70"/>
    </location>
</feature>
<gene>
    <name evidence="4" type="ORF">IV59_GL002162</name>
</gene>
<evidence type="ECO:0000313" key="5">
    <source>
        <dbReference type="Proteomes" id="UP000051884"/>
    </source>
</evidence>
<reference evidence="4 5" key="1">
    <citation type="journal article" date="2015" name="Genome Announc.">
        <title>Expanding the biotechnology potential of lactobacilli through comparative genomics of 213 strains and associated genera.</title>
        <authorList>
            <person name="Sun Z."/>
            <person name="Harris H.M."/>
            <person name="McCann A."/>
            <person name="Guo C."/>
            <person name="Argimon S."/>
            <person name="Zhang W."/>
            <person name="Yang X."/>
            <person name="Jeffery I.B."/>
            <person name="Cooney J.C."/>
            <person name="Kagawa T.F."/>
            <person name="Liu W."/>
            <person name="Song Y."/>
            <person name="Salvetti E."/>
            <person name="Wrobel A."/>
            <person name="Rasinkangas P."/>
            <person name="Parkhill J."/>
            <person name="Rea M.C."/>
            <person name="O'Sullivan O."/>
            <person name="Ritari J."/>
            <person name="Douillard F.P."/>
            <person name="Paul Ross R."/>
            <person name="Yang R."/>
            <person name="Briner A.E."/>
            <person name="Felis G.E."/>
            <person name="de Vos W.M."/>
            <person name="Barrangou R."/>
            <person name="Klaenhammer T.R."/>
            <person name="Caufield P.W."/>
            <person name="Cui Y."/>
            <person name="Zhang H."/>
            <person name="O'Toole P.W."/>
        </authorList>
    </citation>
    <scope>NUCLEOTIDE SEQUENCE [LARGE SCALE GENOMIC DNA]</scope>
    <source>
        <strain evidence="4 5">DSM 26202</strain>
    </source>
</reference>
<keyword evidence="2" id="KW-0732">Signal</keyword>